<evidence type="ECO:0000256" key="3">
    <source>
        <dbReference type="ARBA" id="ARBA00023163"/>
    </source>
</evidence>
<evidence type="ECO:0000259" key="4">
    <source>
        <dbReference type="PROSITE" id="PS50977"/>
    </source>
</evidence>
<dbReference type="Pfam" id="PF00440">
    <property type="entry name" value="TetR_N"/>
    <property type="match status" value="1"/>
</dbReference>
<dbReference type="GO" id="GO:0003677">
    <property type="term" value="F:DNA binding"/>
    <property type="evidence" value="ECO:0007669"/>
    <property type="project" value="UniProtKB-KW"/>
</dbReference>
<dbReference type="InterPro" id="IPR001647">
    <property type="entry name" value="HTH_TetR"/>
</dbReference>
<dbReference type="PANTHER" id="PTHR47506:SF3">
    <property type="entry name" value="HTH-TYPE TRANSCRIPTIONAL REGULATOR LMRA"/>
    <property type="match status" value="1"/>
</dbReference>
<dbReference type="InterPro" id="IPR009057">
    <property type="entry name" value="Homeodomain-like_sf"/>
</dbReference>
<reference evidence="5" key="1">
    <citation type="submission" date="2018-06" db="EMBL/GenBank/DDBJ databases">
        <authorList>
            <person name="Zhirakovskaya E."/>
        </authorList>
    </citation>
    <scope>NUCLEOTIDE SEQUENCE</scope>
</reference>
<protein>
    <submittedName>
        <fullName evidence="5">Transcriptional regulator, AcrR family</fullName>
    </submittedName>
</protein>
<evidence type="ECO:0000256" key="1">
    <source>
        <dbReference type="ARBA" id="ARBA00023015"/>
    </source>
</evidence>
<dbReference type="PROSITE" id="PS50977">
    <property type="entry name" value="HTH_TETR_2"/>
    <property type="match status" value="1"/>
</dbReference>
<dbReference type="SUPFAM" id="SSF48498">
    <property type="entry name" value="Tetracyclin repressor-like, C-terminal domain"/>
    <property type="match status" value="1"/>
</dbReference>
<dbReference type="PRINTS" id="PR00455">
    <property type="entry name" value="HTHTETR"/>
</dbReference>
<dbReference type="InterPro" id="IPR036271">
    <property type="entry name" value="Tet_transcr_reg_TetR-rel_C_sf"/>
</dbReference>
<name>A0A3B0YQ10_9ZZZZ</name>
<sequence>MQQSSSTVRAPRNADQTRQRILEAAFMEIYRNGFQGMRLDEVLATTSLTKGALYHHFSNKQALGYAVVDEVIQQIVQATWIQPLRGTDAPLQTLIDVIEQLPDNKPPEMIQYGCPLNNLAQEMSPLDEGFRQRLDKVFRAWHGAIREALEKARQQGQIRADCHCDEIAMFVMAALEGCIGLAKSAQSKERLTTCNRGLIQFLMSLKVQ</sequence>
<keyword evidence="1" id="KW-0805">Transcription regulation</keyword>
<dbReference type="InterPro" id="IPR011075">
    <property type="entry name" value="TetR_C"/>
</dbReference>
<dbReference type="AlphaFoldDB" id="A0A3B0YQ10"/>
<feature type="domain" description="HTH tetR-type" evidence="4">
    <location>
        <begin position="15"/>
        <end position="75"/>
    </location>
</feature>
<dbReference type="EMBL" id="UOFM01000499">
    <property type="protein sequence ID" value="VAW82938.1"/>
    <property type="molecule type" value="Genomic_DNA"/>
</dbReference>
<proteinExistence type="predicted"/>
<dbReference type="PANTHER" id="PTHR47506">
    <property type="entry name" value="TRANSCRIPTIONAL REGULATORY PROTEIN"/>
    <property type="match status" value="1"/>
</dbReference>
<evidence type="ECO:0000313" key="5">
    <source>
        <dbReference type="EMBL" id="VAW82938.1"/>
    </source>
</evidence>
<keyword evidence="2" id="KW-0238">DNA-binding</keyword>
<dbReference type="SUPFAM" id="SSF46689">
    <property type="entry name" value="Homeodomain-like"/>
    <property type="match status" value="1"/>
</dbReference>
<gene>
    <name evidence="5" type="ORF">MNBD_GAMMA14-2572</name>
</gene>
<accession>A0A3B0YQ10</accession>
<keyword evidence="3" id="KW-0804">Transcription</keyword>
<evidence type="ECO:0000256" key="2">
    <source>
        <dbReference type="ARBA" id="ARBA00023125"/>
    </source>
</evidence>
<dbReference type="Pfam" id="PF16925">
    <property type="entry name" value="TetR_C_13"/>
    <property type="match status" value="1"/>
</dbReference>
<organism evidence="5">
    <name type="scientific">hydrothermal vent metagenome</name>
    <dbReference type="NCBI Taxonomy" id="652676"/>
    <lineage>
        <taxon>unclassified sequences</taxon>
        <taxon>metagenomes</taxon>
        <taxon>ecological metagenomes</taxon>
    </lineage>
</organism>
<dbReference type="Gene3D" id="1.10.357.10">
    <property type="entry name" value="Tetracycline Repressor, domain 2"/>
    <property type="match status" value="1"/>
</dbReference>